<keyword evidence="4 7" id="KW-0812">Transmembrane</keyword>
<evidence type="ECO:0000256" key="7">
    <source>
        <dbReference type="RuleBase" id="RU363032"/>
    </source>
</evidence>
<dbReference type="PROSITE" id="PS50928">
    <property type="entry name" value="ABC_TM1"/>
    <property type="match status" value="1"/>
</dbReference>
<dbReference type="GO" id="GO:0005886">
    <property type="term" value="C:plasma membrane"/>
    <property type="evidence" value="ECO:0007669"/>
    <property type="project" value="UniProtKB-SubCell"/>
</dbReference>
<feature type="transmembrane region" description="Helical" evidence="7">
    <location>
        <begin position="102"/>
        <end position="124"/>
    </location>
</feature>
<dbReference type="STRING" id="1090615.SAMN04515671_3923"/>
<keyword evidence="5 7" id="KW-1133">Transmembrane helix</keyword>
<dbReference type="PANTHER" id="PTHR43386:SF6">
    <property type="entry name" value="ABC TRANSPORTER PERMEASE PROTEIN"/>
    <property type="match status" value="1"/>
</dbReference>
<dbReference type="InterPro" id="IPR000515">
    <property type="entry name" value="MetI-like"/>
</dbReference>
<evidence type="ECO:0000313" key="9">
    <source>
        <dbReference type="EMBL" id="SDP37184.1"/>
    </source>
</evidence>
<dbReference type="OrthoDB" id="9812701at2"/>
<feature type="domain" description="ABC transmembrane type-1" evidence="8">
    <location>
        <begin position="94"/>
        <end position="284"/>
    </location>
</feature>
<sequence>MTELALATESEQLTVTRRGFWRSVRRRPTFWICAVVIGLLALISLAPQWFAGWFGNGDPTDCDLLSSALPPEAGHPFGLDLQGCDIYSGVIYGTRTSVSVGVLTTVLCLIVALLLGTVAGYFGGWVDSVLARLTDVFLGFPFLLGAVVVLGSLNDRGPVTVSLVLALFSWPSMARLVRTCVRQVRDAEYVMSARAMGLRTGRILLRYVLPGAMGPVLALSTILVGAVIVAESTLTFLGVGLESPSISWGLQLASAQAQFDNYPHMLVFPSVFLTVTVLSLIALGDLLRDALNPRTR</sequence>
<comment type="subcellular location">
    <subcellularLocation>
        <location evidence="1 7">Cell membrane</location>
        <topology evidence="1 7">Multi-pass membrane protein</topology>
    </subcellularLocation>
</comment>
<evidence type="ECO:0000313" key="10">
    <source>
        <dbReference type="Proteomes" id="UP000198741"/>
    </source>
</evidence>
<feature type="transmembrane region" description="Helical" evidence="7">
    <location>
        <begin position="159"/>
        <end position="177"/>
    </location>
</feature>
<dbReference type="AlphaFoldDB" id="A0A1H0S641"/>
<feature type="transmembrane region" description="Helical" evidence="7">
    <location>
        <begin position="204"/>
        <end position="230"/>
    </location>
</feature>
<dbReference type="Gene3D" id="1.10.3720.10">
    <property type="entry name" value="MetI-like"/>
    <property type="match status" value="1"/>
</dbReference>
<keyword evidence="6 7" id="KW-0472">Membrane</keyword>
<feature type="transmembrane region" description="Helical" evidence="7">
    <location>
        <begin position="30"/>
        <end position="50"/>
    </location>
</feature>
<keyword evidence="3" id="KW-1003">Cell membrane</keyword>
<dbReference type="PANTHER" id="PTHR43386">
    <property type="entry name" value="OLIGOPEPTIDE TRANSPORT SYSTEM PERMEASE PROTEIN APPC"/>
    <property type="match status" value="1"/>
</dbReference>
<evidence type="ECO:0000256" key="4">
    <source>
        <dbReference type="ARBA" id="ARBA00022692"/>
    </source>
</evidence>
<proteinExistence type="inferred from homology"/>
<feature type="transmembrane region" description="Helical" evidence="7">
    <location>
        <begin position="136"/>
        <end position="153"/>
    </location>
</feature>
<dbReference type="Proteomes" id="UP000198741">
    <property type="component" value="Chromosome I"/>
</dbReference>
<evidence type="ECO:0000256" key="6">
    <source>
        <dbReference type="ARBA" id="ARBA00023136"/>
    </source>
</evidence>
<gene>
    <name evidence="9" type="ORF">SAMN04515671_3923</name>
</gene>
<dbReference type="CDD" id="cd06261">
    <property type="entry name" value="TM_PBP2"/>
    <property type="match status" value="1"/>
</dbReference>
<dbReference type="GO" id="GO:0055085">
    <property type="term" value="P:transmembrane transport"/>
    <property type="evidence" value="ECO:0007669"/>
    <property type="project" value="InterPro"/>
</dbReference>
<comment type="similarity">
    <text evidence="7">Belongs to the binding-protein-dependent transport system permease family.</text>
</comment>
<reference evidence="9 10" key="1">
    <citation type="submission" date="2016-10" db="EMBL/GenBank/DDBJ databases">
        <authorList>
            <person name="de Groot N.N."/>
        </authorList>
    </citation>
    <scope>NUCLEOTIDE SEQUENCE [LARGE SCALE GENOMIC DNA]</scope>
    <source>
        <strain evidence="10">P4-7,KCTC 19426,CECT 7604</strain>
    </source>
</reference>
<feature type="transmembrane region" description="Helical" evidence="7">
    <location>
        <begin position="266"/>
        <end position="287"/>
    </location>
</feature>
<accession>A0A1H0S641</accession>
<evidence type="ECO:0000256" key="5">
    <source>
        <dbReference type="ARBA" id="ARBA00022989"/>
    </source>
</evidence>
<organism evidence="9 10">
    <name type="scientific">Nakamurella panacisegetis</name>
    <dbReference type="NCBI Taxonomy" id="1090615"/>
    <lineage>
        <taxon>Bacteria</taxon>
        <taxon>Bacillati</taxon>
        <taxon>Actinomycetota</taxon>
        <taxon>Actinomycetes</taxon>
        <taxon>Nakamurellales</taxon>
        <taxon>Nakamurellaceae</taxon>
        <taxon>Nakamurella</taxon>
    </lineage>
</organism>
<dbReference type="InterPro" id="IPR050366">
    <property type="entry name" value="BP-dependent_transpt_permease"/>
</dbReference>
<dbReference type="Pfam" id="PF00528">
    <property type="entry name" value="BPD_transp_1"/>
    <property type="match status" value="1"/>
</dbReference>
<dbReference type="RefSeq" id="WP_090479285.1">
    <property type="nucleotide sequence ID" value="NZ_LT629710.1"/>
</dbReference>
<dbReference type="SUPFAM" id="SSF161098">
    <property type="entry name" value="MetI-like"/>
    <property type="match status" value="1"/>
</dbReference>
<dbReference type="InterPro" id="IPR035906">
    <property type="entry name" value="MetI-like_sf"/>
</dbReference>
<name>A0A1H0S641_9ACTN</name>
<dbReference type="EMBL" id="LT629710">
    <property type="protein sequence ID" value="SDP37184.1"/>
    <property type="molecule type" value="Genomic_DNA"/>
</dbReference>
<keyword evidence="10" id="KW-1185">Reference proteome</keyword>
<keyword evidence="2 7" id="KW-0813">Transport</keyword>
<protein>
    <submittedName>
        <fullName evidence="9">Oligopeptide transport system permease protein</fullName>
    </submittedName>
</protein>
<evidence type="ECO:0000256" key="2">
    <source>
        <dbReference type="ARBA" id="ARBA00022448"/>
    </source>
</evidence>
<evidence type="ECO:0000256" key="3">
    <source>
        <dbReference type="ARBA" id="ARBA00022475"/>
    </source>
</evidence>
<evidence type="ECO:0000259" key="8">
    <source>
        <dbReference type="PROSITE" id="PS50928"/>
    </source>
</evidence>
<evidence type="ECO:0000256" key="1">
    <source>
        <dbReference type="ARBA" id="ARBA00004651"/>
    </source>
</evidence>